<proteinExistence type="inferred from homology"/>
<dbReference type="CDD" id="cd00685">
    <property type="entry name" value="Trans_IPPS_HT"/>
    <property type="match status" value="1"/>
</dbReference>
<dbReference type="Gene3D" id="1.10.600.10">
    <property type="entry name" value="Farnesyl Diphosphate Synthase"/>
    <property type="match status" value="1"/>
</dbReference>
<sequence>MTVHTMATPRPASAPATTARRTLMSLLPRVEERLHAFLSAEYERWHGLDPRSSAPIDAIADLVDAGGKRMRPAFCLSGYLAAGGDPEDGRVIPVAAALELLHACALIHDDVMDESAVRRGAPTVHTSQAALHRERGWQGTAERFGENVAILAGDLALVYSDEIMAEVGPAVAAEWHLLRSELIIGQYMDVAASVEFEPDPETSRWIAIAKSGRYTIHRPLVLGAAVAGRADAAPAFEEYGAALGEAFQLRDDLLDAFGDSEVTGKPSGLDFEQHKMTLLMALAIQRNAHIRELVPAQLRGADHLRRLLIETGVRDDVEKHIDGLVERACRAIAEAPLEPEWREELAAMAHEVAYRSA</sequence>
<name>A0A060ZY45_9ACTN</name>
<dbReference type="SFLD" id="SFLDG01017">
    <property type="entry name" value="Polyprenyl_Transferase_Like"/>
    <property type="match status" value="1"/>
</dbReference>
<protein>
    <submittedName>
        <fullName evidence="7">Polyprenyl synthetase</fullName>
    </submittedName>
</protein>
<dbReference type="GO" id="GO:0008299">
    <property type="term" value="P:isoprenoid biosynthetic process"/>
    <property type="evidence" value="ECO:0007669"/>
    <property type="project" value="InterPro"/>
</dbReference>
<keyword evidence="3 6" id="KW-0808">Transferase</keyword>
<dbReference type="SUPFAM" id="SSF48576">
    <property type="entry name" value="Terpenoid synthases"/>
    <property type="match status" value="1"/>
</dbReference>
<gene>
    <name evidence="7" type="ORF">SIRAN7674</name>
</gene>
<dbReference type="EMBL" id="LK022848">
    <property type="protein sequence ID" value="CDR12487.1"/>
    <property type="molecule type" value="Genomic_DNA"/>
</dbReference>
<accession>A0A060ZY45</accession>
<keyword evidence="4" id="KW-0479">Metal-binding</keyword>
<evidence type="ECO:0000313" key="7">
    <source>
        <dbReference type="EMBL" id="CDR12487.1"/>
    </source>
</evidence>
<dbReference type="PROSITE" id="PS00444">
    <property type="entry name" value="POLYPRENYL_SYNTHASE_2"/>
    <property type="match status" value="1"/>
</dbReference>
<keyword evidence="5" id="KW-0460">Magnesium</keyword>
<evidence type="ECO:0000256" key="1">
    <source>
        <dbReference type="ARBA" id="ARBA00001946"/>
    </source>
</evidence>
<dbReference type="Pfam" id="PF00348">
    <property type="entry name" value="polyprenyl_synt"/>
    <property type="match status" value="1"/>
</dbReference>
<dbReference type="SFLD" id="SFLDS00005">
    <property type="entry name" value="Isoprenoid_Synthase_Type_I"/>
    <property type="match status" value="1"/>
</dbReference>
<evidence type="ECO:0000256" key="3">
    <source>
        <dbReference type="ARBA" id="ARBA00022679"/>
    </source>
</evidence>
<comment type="similarity">
    <text evidence="2 6">Belongs to the FPP/GGPP synthase family.</text>
</comment>
<dbReference type="PANTHER" id="PTHR12001">
    <property type="entry name" value="GERANYLGERANYL PYROPHOSPHATE SYNTHASE"/>
    <property type="match status" value="1"/>
</dbReference>
<dbReference type="GO" id="GO:0046872">
    <property type="term" value="F:metal ion binding"/>
    <property type="evidence" value="ECO:0007669"/>
    <property type="project" value="UniProtKB-KW"/>
</dbReference>
<dbReference type="AlphaFoldDB" id="A0A060ZY45"/>
<dbReference type="HOGENOM" id="CLU_014015_2_1_11"/>
<evidence type="ECO:0000256" key="6">
    <source>
        <dbReference type="RuleBase" id="RU004466"/>
    </source>
</evidence>
<evidence type="ECO:0000256" key="5">
    <source>
        <dbReference type="ARBA" id="ARBA00022842"/>
    </source>
</evidence>
<dbReference type="InterPro" id="IPR008949">
    <property type="entry name" value="Isoprenoid_synthase_dom_sf"/>
</dbReference>
<dbReference type="GO" id="GO:0004659">
    <property type="term" value="F:prenyltransferase activity"/>
    <property type="evidence" value="ECO:0007669"/>
    <property type="project" value="InterPro"/>
</dbReference>
<dbReference type="PANTHER" id="PTHR12001:SF85">
    <property type="entry name" value="SHORT CHAIN ISOPRENYL DIPHOSPHATE SYNTHASE"/>
    <property type="match status" value="1"/>
</dbReference>
<dbReference type="PROSITE" id="PS00723">
    <property type="entry name" value="POLYPRENYL_SYNTHASE_1"/>
    <property type="match status" value="1"/>
</dbReference>
<reference evidence="7" key="1">
    <citation type="submission" date="2014-05" db="EMBL/GenBank/DDBJ databases">
        <authorList>
            <person name="Horn Fabian"/>
        </authorList>
    </citation>
    <scope>NUCLEOTIDE SEQUENCE</scope>
</reference>
<comment type="cofactor">
    <cofactor evidence="1">
        <name>Mg(2+)</name>
        <dbReference type="ChEBI" id="CHEBI:18420"/>
    </cofactor>
</comment>
<organism evidence="7">
    <name type="scientific">Streptomyces iranensis</name>
    <dbReference type="NCBI Taxonomy" id="576784"/>
    <lineage>
        <taxon>Bacteria</taxon>
        <taxon>Bacillati</taxon>
        <taxon>Actinomycetota</taxon>
        <taxon>Actinomycetes</taxon>
        <taxon>Kitasatosporales</taxon>
        <taxon>Streptomycetaceae</taxon>
        <taxon>Streptomyces</taxon>
        <taxon>Streptomyces violaceusniger group</taxon>
    </lineage>
</organism>
<dbReference type="InterPro" id="IPR000092">
    <property type="entry name" value="Polyprenyl_synt"/>
</dbReference>
<evidence type="ECO:0000256" key="2">
    <source>
        <dbReference type="ARBA" id="ARBA00006706"/>
    </source>
</evidence>
<evidence type="ECO:0000256" key="4">
    <source>
        <dbReference type="ARBA" id="ARBA00022723"/>
    </source>
</evidence>
<dbReference type="InterPro" id="IPR033749">
    <property type="entry name" value="Polyprenyl_synt_CS"/>
</dbReference>